<protein>
    <submittedName>
        <fullName evidence="2">8636_t:CDS:1</fullName>
    </submittedName>
</protein>
<keyword evidence="3" id="KW-1185">Reference proteome</keyword>
<reference evidence="2" key="1">
    <citation type="submission" date="2021-06" db="EMBL/GenBank/DDBJ databases">
        <authorList>
            <person name="Kallberg Y."/>
            <person name="Tangrot J."/>
            <person name="Rosling A."/>
        </authorList>
    </citation>
    <scope>NUCLEOTIDE SEQUENCE</scope>
    <source>
        <strain evidence="2">CL551</strain>
    </source>
</reference>
<dbReference type="PANTHER" id="PTHR37848:SF1">
    <property type="entry name" value="SUN DOMAIN-CONTAINING PROTEIN"/>
    <property type="match status" value="1"/>
</dbReference>
<feature type="compositionally biased region" description="Polar residues" evidence="1">
    <location>
        <begin position="65"/>
        <end position="84"/>
    </location>
</feature>
<dbReference type="EMBL" id="CAJVPV010007163">
    <property type="protein sequence ID" value="CAG8615471.1"/>
    <property type="molecule type" value="Genomic_DNA"/>
</dbReference>
<dbReference type="OrthoDB" id="203796at2759"/>
<sequence length="348" mass="40650">MTQSNEFSIDSEVGDNSNYSHRQSNQSISYTISDNDVNNDENSINPPPSYEESIVHSLNQFQSPISLNSRPIQGTNERQPLLKNTSERINGDPLNSMYHSTMDSPQINELNILRDDLTDFRVPEVEFDLLEDGVSSSDSRLNKDLGSLFEFFIEHNDKPEMAIIIQGYRIHGHGNGKHRKNIEIMDFRFTLDLTEYVSSHGEIRAVPTENTPNRNVIQALEEYLQRDSVWKGIEMRKVINWDYETITKVIVSTIRQQGYRRQIRISYPSRNNVVRVCADDGVTRFARNNDWMQNICCFSFLGVLFWPIMWLHEKSYKNELVSEFQMNISPREWFQRNVDIIVTNVRWL</sequence>
<name>A0A9N9GJN4_9GLOM</name>
<organism evidence="2 3">
    <name type="scientific">Acaulospora morrowiae</name>
    <dbReference type="NCBI Taxonomy" id="94023"/>
    <lineage>
        <taxon>Eukaryota</taxon>
        <taxon>Fungi</taxon>
        <taxon>Fungi incertae sedis</taxon>
        <taxon>Mucoromycota</taxon>
        <taxon>Glomeromycotina</taxon>
        <taxon>Glomeromycetes</taxon>
        <taxon>Diversisporales</taxon>
        <taxon>Acaulosporaceae</taxon>
        <taxon>Acaulospora</taxon>
    </lineage>
</organism>
<comment type="caution">
    <text evidence="2">The sequence shown here is derived from an EMBL/GenBank/DDBJ whole genome shotgun (WGS) entry which is preliminary data.</text>
</comment>
<feature type="compositionally biased region" description="Polar residues" evidence="1">
    <location>
        <begin position="1"/>
        <end position="44"/>
    </location>
</feature>
<feature type="region of interest" description="Disordered" evidence="1">
    <location>
        <begin position="1"/>
        <end position="50"/>
    </location>
</feature>
<proteinExistence type="predicted"/>
<gene>
    <name evidence="2" type="ORF">AMORRO_LOCUS8418</name>
</gene>
<evidence type="ECO:0000256" key="1">
    <source>
        <dbReference type="SAM" id="MobiDB-lite"/>
    </source>
</evidence>
<dbReference type="PANTHER" id="PTHR37848">
    <property type="entry name" value="EXPRESSED PROTEIN"/>
    <property type="match status" value="1"/>
</dbReference>
<dbReference type="Proteomes" id="UP000789342">
    <property type="component" value="Unassembled WGS sequence"/>
</dbReference>
<evidence type="ECO:0000313" key="2">
    <source>
        <dbReference type="EMBL" id="CAG8615471.1"/>
    </source>
</evidence>
<evidence type="ECO:0000313" key="3">
    <source>
        <dbReference type="Proteomes" id="UP000789342"/>
    </source>
</evidence>
<dbReference type="AlphaFoldDB" id="A0A9N9GJN4"/>
<accession>A0A9N9GJN4</accession>
<feature type="region of interest" description="Disordered" evidence="1">
    <location>
        <begin position="65"/>
        <end position="89"/>
    </location>
</feature>